<reference evidence="3 4" key="1">
    <citation type="submission" date="2016-10" db="EMBL/GenBank/DDBJ databases">
        <authorList>
            <person name="de Groot N.N."/>
        </authorList>
    </citation>
    <scope>NUCLEOTIDE SEQUENCE [LARGE SCALE GENOMIC DNA]</scope>
    <source>
        <strain evidence="3 4">KH1P1</strain>
    </source>
</reference>
<dbReference type="RefSeq" id="WP_074648911.1">
    <property type="nucleotide sequence ID" value="NZ_FOIL01000008.1"/>
</dbReference>
<dbReference type="Proteomes" id="UP000199820">
    <property type="component" value="Unassembled WGS sequence"/>
</dbReference>
<dbReference type="EMBL" id="FOIL01000008">
    <property type="protein sequence ID" value="SET20999.1"/>
    <property type="molecule type" value="Genomic_DNA"/>
</dbReference>
<keyword evidence="2" id="KW-1277">Toxin-antitoxin system</keyword>
<dbReference type="OrthoDB" id="2002983at2"/>
<evidence type="ECO:0000256" key="1">
    <source>
        <dbReference type="ARBA" id="ARBA00007521"/>
    </source>
</evidence>
<name>A0A1I0CMX9_9FIRM</name>
<dbReference type="InterPro" id="IPR011067">
    <property type="entry name" value="Plasmid_toxin/cell-grow_inhib"/>
</dbReference>
<comment type="similarity">
    <text evidence="1">Belongs to the PemK/MazF family.</text>
</comment>
<dbReference type="GO" id="GO:0003677">
    <property type="term" value="F:DNA binding"/>
    <property type="evidence" value="ECO:0007669"/>
    <property type="project" value="InterPro"/>
</dbReference>
<organism evidence="3 4">
    <name type="scientific">[Clostridium] aminophilum</name>
    <dbReference type="NCBI Taxonomy" id="1526"/>
    <lineage>
        <taxon>Bacteria</taxon>
        <taxon>Bacillati</taxon>
        <taxon>Bacillota</taxon>
        <taxon>Clostridia</taxon>
        <taxon>Lachnospirales</taxon>
        <taxon>Lachnospiraceae</taxon>
    </lineage>
</organism>
<dbReference type="AlphaFoldDB" id="A0A1I0CMX9"/>
<proteinExistence type="inferred from homology"/>
<dbReference type="Gene3D" id="2.30.30.110">
    <property type="match status" value="1"/>
</dbReference>
<dbReference type="InterPro" id="IPR003477">
    <property type="entry name" value="PemK-like"/>
</dbReference>
<keyword evidence="4" id="KW-1185">Reference proteome</keyword>
<accession>A0A1I0CMX9</accession>
<evidence type="ECO:0000313" key="4">
    <source>
        <dbReference type="Proteomes" id="UP000199820"/>
    </source>
</evidence>
<evidence type="ECO:0000313" key="3">
    <source>
        <dbReference type="EMBL" id="SET20999.1"/>
    </source>
</evidence>
<protein>
    <recommendedName>
        <fullName evidence="5">mRNA interferase MazF</fullName>
    </recommendedName>
</protein>
<evidence type="ECO:0008006" key="5">
    <source>
        <dbReference type="Google" id="ProtNLM"/>
    </source>
</evidence>
<evidence type="ECO:0000256" key="2">
    <source>
        <dbReference type="ARBA" id="ARBA00022649"/>
    </source>
</evidence>
<sequence>MTDFYQGDIIKIAGFAKKYFVITSKNAFIRATNVFHVCPLLQDISAGPVHISVKGTDGTIGVAICEQLKVIDPSVRACSRVDRLPYADIMEVSDTIQGIFEYD</sequence>
<dbReference type="SUPFAM" id="SSF50118">
    <property type="entry name" value="Cell growth inhibitor/plasmid maintenance toxic component"/>
    <property type="match status" value="1"/>
</dbReference>
<gene>
    <name evidence="3" type="ORF">SAMN04487771_10089</name>
</gene>
<dbReference type="Pfam" id="PF02452">
    <property type="entry name" value="PemK_toxin"/>
    <property type="match status" value="1"/>
</dbReference>